<dbReference type="Proteomes" id="UP000028664">
    <property type="component" value="Segment"/>
</dbReference>
<name>A0A076G7W1_9CAUD</name>
<organism evidence="1 2">
    <name type="scientific">Bacillus phage Bobb</name>
    <dbReference type="NCBI Taxonomy" id="1527469"/>
    <lineage>
        <taxon>Viruses</taxon>
        <taxon>Duplodnaviria</taxon>
        <taxon>Heunggongvirae</taxon>
        <taxon>Uroviricota</taxon>
        <taxon>Caudoviricetes</taxon>
        <taxon>Herelleviridae</taxon>
        <taxon>Bastillevirinae</taxon>
        <taxon>Agatevirus</taxon>
        <taxon>Agatevirus bobb</taxon>
    </lineage>
</organism>
<dbReference type="KEGG" id="vg:20283445"/>
<evidence type="ECO:0008006" key="3">
    <source>
        <dbReference type="Google" id="ProtNLM"/>
    </source>
</evidence>
<dbReference type="GeneID" id="20283445"/>
<reference evidence="1 2" key="1">
    <citation type="submission" date="2014-06" db="EMBL/GenBank/DDBJ databases">
        <title>Bioinformatic genomic analysis of Bacillus phage Bobb.</title>
        <authorList>
            <person name="Lewis H.M.N."/>
            <person name="Temple L."/>
            <person name="Barth R.N."/>
            <person name="Bowles K.M."/>
            <person name="Churchin D.I."/>
            <person name="Scott-Croshaw C."/>
            <person name="Glasgow G.H."/>
            <person name="Gloe M.W."/>
            <person name="McGough T.M."/>
            <person name="Nutbrown S.A."/>
            <person name="Romulus S.R."/>
            <person name="Sanders K.A.M."/>
            <person name="Diachok C.R."/>
            <person name="Serigano J.P."/>
            <person name="Shin D."/>
            <person name="Suresh M.H."/>
            <person name="Conner A.R.N."/>
            <person name="Korba R.M."/>
            <person name="Livermore R.J."/>
            <person name="Rohlf M.B."/>
            <person name="Utterback S.D."/>
            <person name="Wilson V.E."/>
        </authorList>
    </citation>
    <scope>NUCLEOTIDE SEQUENCE [LARGE SCALE GENOMIC DNA]</scope>
</reference>
<dbReference type="EMBL" id="KM051843">
    <property type="protein sequence ID" value="AII28059.1"/>
    <property type="molecule type" value="Genomic_DNA"/>
</dbReference>
<dbReference type="RefSeq" id="YP_009056427.1">
    <property type="nucleotide sequence ID" value="NC_024792.1"/>
</dbReference>
<dbReference type="Gene3D" id="3.40.960.10">
    <property type="entry name" value="VSR Endonuclease"/>
    <property type="match status" value="1"/>
</dbReference>
<accession>A0A076G7W1</accession>
<evidence type="ECO:0000313" key="2">
    <source>
        <dbReference type="Proteomes" id="UP000028664"/>
    </source>
</evidence>
<evidence type="ECO:0000313" key="1">
    <source>
        <dbReference type="EMBL" id="AII28059.1"/>
    </source>
</evidence>
<keyword evidence="2" id="KW-1185">Reference proteome</keyword>
<sequence>MFTSKAETLMVNRKYSTESVRDMLQTQGYELLSEYEKSSKQILVQCPKGHTYLVYICNFNRGHRCGHCERNKKFSYSFVKEFVESKGYTLLSESYSNAHELLNICCPSGHRYMVSFNSFKRGTRCSQCSASKGEHLVREILKYLLVDTNFSEQYKIVTEDKKFYYDFCIETTAGKKIFIEYDGVQHFKPRELFGGDVGLKLIQERDREKEVLIKDQGHILIRVPYYLEDAEVFNLLKYKLKSYVAVTNKENFKLAEYNPKGYNYVEIAKYFKDHTQVETAEKFGVSSSFPSSCFIKVYGKSKTEYLKGRSR</sequence>
<protein>
    <recommendedName>
        <fullName evidence="3">Homing endonuclease</fullName>
    </recommendedName>
</protein>
<dbReference type="OrthoDB" id="24132at10239"/>
<proteinExistence type="predicted"/>